<sequence length="152" mass="17238">MPSTMMTSHPLPAQRRTHGSPAPKGKFAFLNSAPTAFRRRTHTRRRAEPASVPAPRFTPVMSTHWHEFKLLPLAEAQKREEIVHPRFDIDDDIPRAAEDQDELSRPDRERARRTALDNNQRNDDKKELQRLDTTTRRTLTGVGEVGGGLGSP</sequence>
<feature type="region of interest" description="Disordered" evidence="1">
    <location>
        <begin position="85"/>
        <end position="152"/>
    </location>
</feature>
<name>A0A1Y2I631_TRAC3</name>
<feature type="compositionally biased region" description="Gly residues" evidence="1">
    <location>
        <begin position="143"/>
        <end position="152"/>
    </location>
</feature>
<dbReference type="OrthoDB" id="2757794at2759"/>
<feature type="region of interest" description="Disordered" evidence="1">
    <location>
        <begin position="1"/>
        <end position="57"/>
    </location>
</feature>
<accession>A0A1Y2I631</accession>
<dbReference type="AlphaFoldDB" id="A0A1Y2I631"/>
<evidence type="ECO:0000313" key="2">
    <source>
        <dbReference type="EMBL" id="OSC96585.1"/>
    </source>
</evidence>
<feature type="compositionally biased region" description="Basic and acidic residues" evidence="1">
    <location>
        <begin position="85"/>
        <end position="135"/>
    </location>
</feature>
<dbReference type="Proteomes" id="UP000193067">
    <property type="component" value="Unassembled WGS sequence"/>
</dbReference>
<organism evidence="2 3">
    <name type="scientific">Trametes coccinea (strain BRFM310)</name>
    <name type="common">Pycnoporus coccineus</name>
    <dbReference type="NCBI Taxonomy" id="1353009"/>
    <lineage>
        <taxon>Eukaryota</taxon>
        <taxon>Fungi</taxon>
        <taxon>Dikarya</taxon>
        <taxon>Basidiomycota</taxon>
        <taxon>Agaricomycotina</taxon>
        <taxon>Agaricomycetes</taxon>
        <taxon>Polyporales</taxon>
        <taxon>Polyporaceae</taxon>
        <taxon>Trametes</taxon>
    </lineage>
</organism>
<gene>
    <name evidence="2" type="ORF">PYCCODRAFT_1429019</name>
</gene>
<keyword evidence="3" id="KW-1185">Reference proteome</keyword>
<evidence type="ECO:0000256" key="1">
    <source>
        <dbReference type="SAM" id="MobiDB-lite"/>
    </source>
</evidence>
<proteinExistence type="predicted"/>
<reference evidence="2 3" key="1">
    <citation type="journal article" date="2015" name="Biotechnol. Biofuels">
        <title>Enhanced degradation of softwood versus hardwood by the white-rot fungus Pycnoporus coccineus.</title>
        <authorList>
            <person name="Couturier M."/>
            <person name="Navarro D."/>
            <person name="Chevret D."/>
            <person name="Henrissat B."/>
            <person name="Piumi F."/>
            <person name="Ruiz-Duenas F.J."/>
            <person name="Martinez A.T."/>
            <person name="Grigoriev I.V."/>
            <person name="Riley R."/>
            <person name="Lipzen A."/>
            <person name="Berrin J.G."/>
            <person name="Master E.R."/>
            <person name="Rosso M.N."/>
        </authorList>
    </citation>
    <scope>NUCLEOTIDE SEQUENCE [LARGE SCALE GENOMIC DNA]</scope>
    <source>
        <strain evidence="2 3">BRFM310</strain>
    </source>
</reference>
<protein>
    <submittedName>
        <fullName evidence="2">Uncharacterized protein</fullName>
    </submittedName>
</protein>
<dbReference type="EMBL" id="KZ084174">
    <property type="protein sequence ID" value="OSC96585.1"/>
    <property type="molecule type" value="Genomic_DNA"/>
</dbReference>
<evidence type="ECO:0000313" key="3">
    <source>
        <dbReference type="Proteomes" id="UP000193067"/>
    </source>
</evidence>